<keyword evidence="4" id="KW-1185">Reference proteome</keyword>
<comment type="subcellular location">
    <subcellularLocation>
        <location evidence="1">Cell envelope</location>
    </subcellularLocation>
</comment>
<dbReference type="PANTHER" id="PTHR32347">
    <property type="entry name" value="EFFLUX SYSTEM COMPONENT YKNX-RELATED"/>
    <property type="match status" value="1"/>
</dbReference>
<dbReference type="Gene3D" id="2.40.30.170">
    <property type="match status" value="1"/>
</dbReference>
<dbReference type="GO" id="GO:0030313">
    <property type="term" value="C:cell envelope"/>
    <property type="evidence" value="ECO:0007669"/>
    <property type="project" value="UniProtKB-SubCell"/>
</dbReference>
<dbReference type="RefSeq" id="WP_112147244.1">
    <property type="nucleotide sequence ID" value="NZ_PGTO01000028.1"/>
</dbReference>
<gene>
    <name evidence="3" type="ORF">CU669_19370</name>
</gene>
<evidence type="ECO:0000313" key="3">
    <source>
        <dbReference type="EMBL" id="RAU20268.1"/>
    </source>
</evidence>
<dbReference type="Proteomes" id="UP000251075">
    <property type="component" value="Unassembled WGS sequence"/>
</dbReference>
<reference evidence="3 4" key="1">
    <citation type="submission" date="2017-11" db="EMBL/GenBank/DDBJ databases">
        <title>Draft genome sequence of magnetotactic bacterium Magnetospirillum kuznetsovii LBB-42.</title>
        <authorList>
            <person name="Grouzdev D.S."/>
            <person name="Rysina M.S."/>
            <person name="Baslerov R.V."/>
            <person name="Koziaeva V."/>
        </authorList>
    </citation>
    <scope>NUCLEOTIDE SEQUENCE [LARGE SCALE GENOMIC DNA]</scope>
    <source>
        <strain evidence="3 4">LBB-42</strain>
    </source>
</reference>
<name>A0A364NT73_9PROT</name>
<dbReference type="AlphaFoldDB" id="A0A364NT73"/>
<organism evidence="3 4">
    <name type="scientific">Paramagnetospirillum kuznetsovii</name>
    <dbReference type="NCBI Taxonomy" id="2053833"/>
    <lineage>
        <taxon>Bacteria</taxon>
        <taxon>Pseudomonadati</taxon>
        <taxon>Pseudomonadota</taxon>
        <taxon>Alphaproteobacteria</taxon>
        <taxon>Rhodospirillales</taxon>
        <taxon>Magnetospirillaceae</taxon>
        <taxon>Paramagnetospirillum</taxon>
    </lineage>
</organism>
<sequence>MTEATDPISVLLSLQHRIREAETAEELGFIIVNETHALAPYRQAILWREGMGVVTISGLSAPEGSTPFVLWLARACRGLAAALPQGGRIDPGLLSERDRAEWSEWFPPHGFWLPLNGWGDRALGGVLLVRDGPWSDQDQALLNEIGHAYGHALSFFQKSRGATPRRKLSRLAWGAVVGGVALASLLPVPLTVLAPAELVAAHPAVVRSPLDGVIDKFHIAPNAQVREGQLLFDLDATTLIGKLEVAEKTLSTAEAEYRLTSQQAVFDPAAKSKLMVLSGRMEERAAEAAYLRGLLERIKVKAPRSGLAVLDDPSEWIGRPVSIGERVMSIADERDTEIEAWLAVGDAVDLDPGMKVTVFLNADPLHPVRASLRFVGYEAQSRSDSTVAYRLRATLMEEGTKPRLGLKGTARIEAGRVPILYWLVRRPLAAVRHMVGF</sequence>
<dbReference type="SUPFAM" id="SSF111369">
    <property type="entry name" value="HlyD-like secretion proteins"/>
    <property type="match status" value="1"/>
</dbReference>
<evidence type="ECO:0008006" key="5">
    <source>
        <dbReference type="Google" id="ProtNLM"/>
    </source>
</evidence>
<keyword evidence="2" id="KW-0175">Coiled coil</keyword>
<dbReference type="Gene3D" id="2.40.50.100">
    <property type="match status" value="1"/>
</dbReference>
<accession>A0A364NT73</accession>
<evidence type="ECO:0000256" key="1">
    <source>
        <dbReference type="ARBA" id="ARBA00004196"/>
    </source>
</evidence>
<protein>
    <recommendedName>
        <fullName evidence="5">Membrane fusion protein biotin-lipoyl like domain-containing protein</fullName>
    </recommendedName>
</protein>
<evidence type="ECO:0000256" key="2">
    <source>
        <dbReference type="ARBA" id="ARBA00023054"/>
    </source>
</evidence>
<dbReference type="InterPro" id="IPR050465">
    <property type="entry name" value="UPF0194_transport"/>
</dbReference>
<dbReference type="OrthoDB" id="9763546at2"/>
<dbReference type="EMBL" id="PGTO01000028">
    <property type="protein sequence ID" value="RAU20268.1"/>
    <property type="molecule type" value="Genomic_DNA"/>
</dbReference>
<proteinExistence type="predicted"/>
<evidence type="ECO:0000313" key="4">
    <source>
        <dbReference type="Proteomes" id="UP000251075"/>
    </source>
</evidence>
<comment type="caution">
    <text evidence="3">The sequence shown here is derived from an EMBL/GenBank/DDBJ whole genome shotgun (WGS) entry which is preliminary data.</text>
</comment>